<feature type="compositionally biased region" description="Low complexity" evidence="1">
    <location>
        <begin position="224"/>
        <end position="257"/>
    </location>
</feature>
<dbReference type="EMBL" id="JAVRRA010016938">
    <property type="protein sequence ID" value="KAK5200996.1"/>
    <property type="molecule type" value="Genomic_DNA"/>
</dbReference>
<protein>
    <recommendedName>
        <fullName evidence="4">Altered inheritance of mitochondria protein 21</fullName>
    </recommendedName>
</protein>
<feature type="non-terminal residue" evidence="2">
    <location>
        <position position="1"/>
    </location>
</feature>
<feature type="region of interest" description="Disordered" evidence="1">
    <location>
        <begin position="427"/>
        <end position="472"/>
    </location>
</feature>
<evidence type="ECO:0008006" key="4">
    <source>
        <dbReference type="Google" id="ProtNLM"/>
    </source>
</evidence>
<accession>A0ABR0LNF6</accession>
<feature type="compositionally biased region" description="Polar residues" evidence="1">
    <location>
        <begin position="85"/>
        <end position="101"/>
    </location>
</feature>
<sequence>LPEDNDDSPATMKSSMVFEPPEAEQKRKEEVTEEDRASFLTESTKQFAKTHFKPDVLNDIPTRPGMKQRFPSRDIWEDTPDSLYLETTVNSPQMDEVSSPTEARPTTGAMASAQEKAPSGADIERDEGRATTGIGATLDKPQVPARPNRTKPTEAQPSIPDRPPQGGTIQPPAELSPSSERANESSPTERKAPGLPDRSKPQTPARPAKPLQRGSQEGVPLSKTTSPTSPVSDASSSSTITSPPVPKAKPAVPARPVGGKIASLKAGFLNDLNSRLQLGPQPVPKAPEPVRDETQQAQEKAPLSDARKGRARGPARRKPATSPSGAAVAAAKLTVAQPWTVWQTSEDGDVNVPENAEDSLASAMEANVASNTTAAAPPVPMANTVKDIAVEEHKMAPHIEESIGAAGDVPEPVFGQSTIEQEKMFSLETSEAAPPPSSSSASAATASKENAAPTMSETGTQTGQQDLEFGLEGNKEKVTTYLGGRAPEEGHVIVKDGVEHLGDVDSKHGIEKVGHGM</sequence>
<dbReference type="Proteomes" id="UP001357485">
    <property type="component" value="Unassembled WGS sequence"/>
</dbReference>
<feature type="compositionally biased region" description="Low complexity" evidence="1">
    <location>
        <begin position="427"/>
        <end position="454"/>
    </location>
</feature>
<evidence type="ECO:0000313" key="3">
    <source>
        <dbReference type="Proteomes" id="UP001357485"/>
    </source>
</evidence>
<feature type="compositionally biased region" description="Polar residues" evidence="1">
    <location>
        <begin position="455"/>
        <end position="465"/>
    </location>
</feature>
<feature type="region of interest" description="Disordered" evidence="1">
    <location>
        <begin position="273"/>
        <end position="329"/>
    </location>
</feature>
<dbReference type="InterPro" id="IPR021582">
    <property type="entry name" value="Aim21"/>
</dbReference>
<evidence type="ECO:0000256" key="1">
    <source>
        <dbReference type="SAM" id="MobiDB-lite"/>
    </source>
</evidence>
<name>A0ABR0LNF6_9PEZI</name>
<organism evidence="2 3">
    <name type="scientific">Cryomyces antarcticus</name>
    <dbReference type="NCBI Taxonomy" id="329879"/>
    <lineage>
        <taxon>Eukaryota</taxon>
        <taxon>Fungi</taxon>
        <taxon>Dikarya</taxon>
        <taxon>Ascomycota</taxon>
        <taxon>Pezizomycotina</taxon>
        <taxon>Dothideomycetes</taxon>
        <taxon>Dothideomycetes incertae sedis</taxon>
        <taxon>Cryomyces</taxon>
    </lineage>
</organism>
<comment type="caution">
    <text evidence="2">The sequence shown here is derived from an EMBL/GenBank/DDBJ whole genome shotgun (WGS) entry which is preliminary data.</text>
</comment>
<evidence type="ECO:0000313" key="2">
    <source>
        <dbReference type="EMBL" id="KAK5200996.1"/>
    </source>
</evidence>
<proteinExistence type="predicted"/>
<keyword evidence="3" id="KW-1185">Reference proteome</keyword>
<gene>
    <name evidence="2" type="ORF">LTR16_004198</name>
</gene>
<feature type="compositionally biased region" description="Basic and acidic residues" evidence="1">
    <location>
        <begin position="23"/>
        <end position="35"/>
    </location>
</feature>
<feature type="compositionally biased region" description="Basic residues" evidence="1">
    <location>
        <begin position="309"/>
        <end position="319"/>
    </location>
</feature>
<feature type="compositionally biased region" description="Basic and acidic residues" evidence="1">
    <location>
        <begin position="181"/>
        <end position="200"/>
    </location>
</feature>
<feature type="region of interest" description="Disordered" evidence="1">
    <location>
        <begin position="55"/>
        <end position="257"/>
    </location>
</feature>
<feature type="region of interest" description="Disordered" evidence="1">
    <location>
        <begin position="1"/>
        <end position="35"/>
    </location>
</feature>
<dbReference type="Pfam" id="PF11489">
    <property type="entry name" value="Aim21"/>
    <property type="match status" value="1"/>
</dbReference>
<reference evidence="2 3" key="1">
    <citation type="submission" date="2023-08" db="EMBL/GenBank/DDBJ databases">
        <title>Black Yeasts Isolated from many extreme environments.</title>
        <authorList>
            <person name="Coleine C."/>
            <person name="Stajich J.E."/>
            <person name="Selbmann L."/>
        </authorList>
    </citation>
    <scope>NUCLEOTIDE SEQUENCE [LARGE SCALE GENOMIC DNA]</scope>
    <source>
        <strain evidence="2 3">CCFEE 536</strain>
    </source>
</reference>